<feature type="non-terminal residue" evidence="1">
    <location>
        <position position="1"/>
    </location>
</feature>
<proteinExistence type="predicted"/>
<feature type="non-terminal residue" evidence="1">
    <location>
        <position position="440"/>
    </location>
</feature>
<reference evidence="1 2" key="1">
    <citation type="journal article" name="Sci. Rep.">
        <title>Genome-scale phylogenetic analyses confirm Olpidium as the closest living zoosporic fungus to the non-flagellated, terrestrial fungi.</title>
        <authorList>
            <person name="Chang Y."/>
            <person name="Rochon D."/>
            <person name="Sekimoto S."/>
            <person name="Wang Y."/>
            <person name="Chovatia M."/>
            <person name="Sandor L."/>
            <person name="Salamov A."/>
            <person name="Grigoriev I.V."/>
            <person name="Stajich J.E."/>
            <person name="Spatafora J.W."/>
        </authorList>
    </citation>
    <scope>NUCLEOTIDE SEQUENCE [LARGE SCALE GENOMIC DNA]</scope>
    <source>
        <strain evidence="1">S191</strain>
    </source>
</reference>
<accession>A0A8H8DKE5</accession>
<dbReference type="Proteomes" id="UP000673691">
    <property type="component" value="Unassembled WGS sequence"/>
</dbReference>
<sequence length="440" mass="49061">EIKTSLREFLSANDYIHGRNVTSFLQKFELHFRPLNMDDTEKKKTFVLATHPEVEWRLSELGAECVDFNLNDKDRMTVSKFTDWILSSKKFSDPQEILRDFEKYEELNPRSRIMFVDKPRAYLEVLPLQWKDVMYERLCARGRLSETWAEVQEVARQEGGVAREKAAGAQFLREAASTATPMVRAQTAPGDNGATQDQIRLLTEQMNQLQIFQTALGNDVQSIRQLMTNGTPIPRPAGVHVSVKACVHVSVKACFHADMHTCFHADTDEWAHLWWGGTWADVCLWCDELGHGKRFCRDLGEAIRQGVVVIKDGRISRPEGTILVPQPAGAGGMKALIRGGLKRQGATGPNREPLGPRPLKLVIDRSPSPIKLKPTQMTAFHQDPEAVAVDAVLGAKVVLDVKSFMGLCTPAVIRAVIYHPEANTAPEATAPGPTQPRGTH</sequence>
<keyword evidence="2" id="KW-1185">Reference proteome</keyword>
<name>A0A8H8DKE5_9FUNG</name>
<evidence type="ECO:0000313" key="1">
    <source>
        <dbReference type="EMBL" id="KAG5461814.1"/>
    </source>
</evidence>
<evidence type="ECO:0000313" key="2">
    <source>
        <dbReference type="Proteomes" id="UP000673691"/>
    </source>
</evidence>
<organism evidence="1 2">
    <name type="scientific">Olpidium bornovanus</name>
    <dbReference type="NCBI Taxonomy" id="278681"/>
    <lineage>
        <taxon>Eukaryota</taxon>
        <taxon>Fungi</taxon>
        <taxon>Fungi incertae sedis</taxon>
        <taxon>Olpidiomycota</taxon>
        <taxon>Olpidiomycotina</taxon>
        <taxon>Olpidiomycetes</taxon>
        <taxon>Olpidiales</taxon>
        <taxon>Olpidiaceae</taxon>
        <taxon>Olpidium</taxon>
    </lineage>
</organism>
<protein>
    <submittedName>
        <fullName evidence="1">Uncharacterized protein</fullName>
    </submittedName>
</protein>
<dbReference type="OrthoDB" id="10663795at2759"/>
<dbReference type="AlphaFoldDB" id="A0A8H8DKE5"/>
<comment type="caution">
    <text evidence="1">The sequence shown here is derived from an EMBL/GenBank/DDBJ whole genome shotgun (WGS) entry which is preliminary data.</text>
</comment>
<dbReference type="EMBL" id="JAEFCI010003091">
    <property type="protein sequence ID" value="KAG5461814.1"/>
    <property type="molecule type" value="Genomic_DNA"/>
</dbReference>
<gene>
    <name evidence="1" type="ORF">BJ554DRAFT_5937</name>
</gene>